<dbReference type="EMBL" id="JAATOP010000002">
    <property type="protein sequence ID" value="NIY71612.1"/>
    <property type="molecule type" value="Genomic_DNA"/>
</dbReference>
<proteinExistence type="inferred from homology"/>
<reference evidence="3 4" key="1">
    <citation type="submission" date="2020-03" db="EMBL/GenBank/DDBJ databases">
        <title>Bacterial isolates of synthetic phycosphere.</title>
        <authorList>
            <person name="Fu H."/>
            <person name="Moran M.A."/>
        </authorList>
    </citation>
    <scope>NUCLEOTIDE SEQUENCE [LARGE SCALE GENOMIC DNA]</scope>
    <source>
        <strain evidence="3 4">HF1</strain>
    </source>
</reference>
<sequence length="479" mass="51804">MPQYVSDFTAILPYFDQNDYWGPNTRLNTGMDTGTPVAITYKFQDSAHLTSKWDMPYDYNVDEVVVLNGAQKNVIRDSLDYFETQTGVIFIEVDANQDAMFEFNGAYGPLDVGIAAFADLAYSTETSVSLSTLTFDIDALAPFSAGFSIETINHEIAHSLGLSHPHEGSIRLKSSYDNNQQTVMTYNWGSSPNTGIGVLDNQALDFLYGDKLGKSAPSVTYRGGDDIRFRFGGGDDVLVGTNLNNKMLGRGGNDSFLGRQGDDILLGHGGNDTLEGGAGSDLLKGGKNNDTLTDFAGSDNVLKGQAGNDYLESSGSYDTLDGGGGRDYIEASGSYVDMIGGNGADEFVYTGYTSASVSGGKGADTFVVDSYYAYNLYVDMGDGNDTSYLDGATTTYYIAANAKGDHDVIDGWASYSSEFEFESSTGWSLANSSRTAIDTDGDNYTDSVRLHWGAGSDLYTLDLYDVTLYEFESAYYYYI</sequence>
<dbReference type="PROSITE" id="PS00330">
    <property type="entry name" value="HEMOLYSIN_CALCIUM"/>
    <property type="match status" value="2"/>
</dbReference>
<gene>
    <name evidence="3" type="ORF">HCZ30_04090</name>
</gene>
<comment type="similarity">
    <text evidence="1">Belongs to the peptidase M10B family.</text>
</comment>
<name>A0ABX0VWK4_9RHOB</name>
<dbReference type="SMART" id="SM00235">
    <property type="entry name" value="ZnMc"/>
    <property type="match status" value="1"/>
</dbReference>
<keyword evidence="4" id="KW-1185">Reference proteome</keyword>
<dbReference type="InterPro" id="IPR011049">
    <property type="entry name" value="Serralysin-like_metalloprot_C"/>
</dbReference>
<evidence type="ECO:0000256" key="1">
    <source>
        <dbReference type="ARBA" id="ARBA00009490"/>
    </source>
</evidence>
<evidence type="ECO:0000259" key="2">
    <source>
        <dbReference type="SMART" id="SM00235"/>
    </source>
</evidence>
<dbReference type="SUPFAM" id="SSF55486">
    <property type="entry name" value="Metalloproteases ('zincins'), catalytic domain"/>
    <property type="match status" value="1"/>
</dbReference>
<dbReference type="Gene3D" id="3.40.390.10">
    <property type="entry name" value="Collagenase (Catalytic Domain)"/>
    <property type="match status" value="1"/>
</dbReference>
<dbReference type="InterPro" id="IPR006026">
    <property type="entry name" value="Peptidase_Metallo"/>
</dbReference>
<dbReference type="Gene3D" id="2.160.20.160">
    <property type="match status" value="1"/>
</dbReference>
<dbReference type="InterPro" id="IPR024079">
    <property type="entry name" value="MetalloPept_cat_dom_sf"/>
</dbReference>
<comment type="caution">
    <text evidence="3">The sequence shown here is derived from an EMBL/GenBank/DDBJ whole genome shotgun (WGS) entry which is preliminary data.</text>
</comment>
<evidence type="ECO:0000313" key="3">
    <source>
        <dbReference type="EMBL" id="NIY71612.1"/>
    </source>
</evidence>
<dbReference type="InterPro" id="IPR001343">
    <property type="entry name" value="Hemolysn_Ca-bd"/>
</dbReference>
<dbReference type="Pfam" id="PF00353">
    <property type="entry name" value="HemolysinCabind"/>
    <property type="match status" value="3"/>
</dbReference>
<evidence type="ECO:0000313" key="4">
    <source>
        <dbReference type="Proteomes" id="UP000709466"/>
    </source>
</evidence>
<dbReference type="Proteomes" id="UP000709466">
    <property type="component" value="Unassembled WGS sequence"/>
</dbReference>
<organism evidence="3 4">
    <name type="scientific">Marivivens donghaensis</name>
    <dbReference type="NCBI Taxonomy" id="1699413"/>
    <lineage>
        <taxon>Bacteria</taxon>
        <taxon>Pseudomonadati</taxon>
        <taxon>Pseudomonadota</taxon>
        <taxon>Alphaproteobacteria</taxon>
        <taxon>Rhodobacterales</taxon>
        <taxon>Paracoccaceae</taxon>
        <taxon>Marivivens group</taxon>
        <taxon>Marivivens</taxon>
    </lineage>
</organism>
<dbReference type="InterPro" id="IPR018511">
    <property type="entry name" value="Hemolysin-typ_Ca-bd_CS"/>
</dbReference>
<protein>
    <recommendedName>
        <fullName evidence="2">Peptidase metallopeptidase domain-containing protein</fullName>
    </recommendedName>
</protein>
<dbReference type="RefSeq" id="WP_167636579.1">
    <property type="nucleotide sequence ID" value="NZ_JAATOP010000002.1"/>
</dbReference>
<dbReference type="SUPFAM" id="SSF51120">
    <property type="entry name" value="beta-Roll"/>
    <property type="match status" value="2"/>
</dbReference>
<dbReference type="PRINTS" id="PR00313">
    <property type="entry name" value="CABNDNGRPT"/>
</dbReference>
<feature type="domain" description="Peptidase metallopeptidase" evidence="2">
    <location>
        <begin position="49"/>
        <end position="196"/>
    </location>
</feature>
<accession>A0ABX0VWK4</accession>